<evidence type="ECO:0008006" key="4">
    <source>
        <dbReference type="Google" id="ProtNLM"/>
    </source>
</evidence>
<feature type="region of interest" description="Disordered" evidence="1">
    <location>
        <begin position="167"/>
        <end position="196"/>
    </location>
</feature>
<gene>
    <name evidence="2" type="ORF">MKP09_08915</name>
</gene>
<feature type="region of interest" description="Disordered" evidence="1">
    <location>
        <begin position="118"/>
        <end position="155"/>
    </location>
</feature>
<sequence length="196" mass="22534">MIDKNGKALTKPIKASAFYNKPTLALIEQKCEANKALKEPYKQKLKTSIEWSFRSNPQSLNELAKGLKREQVDLVIRRSVEGQVYGLTYIDHKSRAVFNGSNLGKEYAAKKILERLSKQNQPEKQIAQKMGREFEKPSTQENSKEQSPEKQATKALEKIIEQVVDPYVGSNDPFNKELLHEKNRKRKKGVDREIDF</sequence>
<dbReference type="Proteomes" id="UP001202248">
    <property type="component" value="Unassembled WGS sequence"/>
</dbReference>
<reference evidence="2 3" key="1">
    <citation type="submission" date="2022-02" db="EMBL/GenBank/DDBJ databases">
        <authorList>
            <person name="Min J."/>
        </authorList>
    </citation>
    <scope>NUCLEOTIDE SEQUENCE [LARGE SCALE GENOMIC DNA]</scope>
    <source>
        <strain evidence="2 3">GR10-1</strain>
    </source>
</reference>
<comment type="caution">
    <text evidence="2">The sequence shown here is derived from an EMBL/GenBank/DDBJ whole genome shotgun (WGS) entry which is preliminary data.</text>
</comment>
<evidence type="ECO:0000313" key="2">
    <source>
        <dbReference type="EMBL" id="MCH5598020.1"/>
    </source>
</evidence>
<organism evidence="2 3">
    <name type="scientific">Niabella ginsengisoli</name>
    <dbReference type="NCBI Taxonomy" id="522298"/>
    <lineage>
        <taxon>Bacteria</taxon>
        <taxon>Pseudomonadati</taxon>
        <taxon>Bacteroidota</taxon>
        <taxon>Chitinophagia</taxon>
        <taxon>Chitinophagales</taxon>
        <taxon>Chitinophagaceae</taxon>
        <taxon>Niabella</taxon>
    </lineage>
</organism>
<dbReference type="RefSeq" id="WP_240827369.1">
    <property type="nucleotide sequence ID" value="NZ_JAKWBL010000001.1"/>
</dbReference>
<evidence type="ECO:0000256" key="1">
    <source>
        <dbReference type="SAM" id="MobiDB-lite"/>
    </source>
</evidence>
<name>A0ABS9SI50_9BACT</name>
<accession>A0ABS9SI50</accession>
<dbReference type="EMBL" id="JAKWBL010000001">
    <property type="protein sequence ID" value="MCH5598020.1"/>
    <property type="molecule type" value="Genomic_DNA"/>
</dbReference>
<evidence type="ECO:0000313" key="3">
    <source>
        <dbReference type="Proteomes" id="UP001202248"/>
    </source>
</evidence>
<keyword evidence="3" id="KW-1185">Reference proteome</keyword>
<proteinExistence type="predicted"/>
<protein>
    <recommendedName>
        <fullName evidence="4">Mobilization protein</fullName>
    </recommendedName>
</protein>
<feature type="compositionally biased region" description="Basic and acidic residues" evidence="1">
    <location>
        <begin position="130"/>
        <end position="155"/>
    </location>
</feature>